<name>A0A838B090_9HYPH</name>
<keyword evidence="2" id="KW-1185">Reference proteome</keyword>
<evidence type="ECO:0000313" key="1">
    <source>
        <dbReference type="EMBL" id="MBA1139503.1"/>
    </source>
</evidence>
<proteinExistence type="predicted"/>
<organism evidence="1 2">
    <name type="scientific">Mesorhizobium neociceri</name>
    <dbReference type="NCBI Taxonomy" id="1307853"/>
    <lineage>
        <taxon>Bacteria</taxon>
        <taxon>Pseudomonadati</taxon>
        <taxon>Pseudomonadota</taxon>
        <taxon>Alphaproteobacteria</taxon>
        <taxon>Hyphomicrobiales</taxon>
        <taxon>Phyllobacteriaceae</taxon>
        <taxon>Mesorhizobium</taxon>
    </lineage>
</organism>
<gene>
    <name evidence="1" type="ORF">H0241_04440</name>
</gene>
<dbReference type="AlphaFoldDB" id="A0A838B090"/>
<dbReference type="EMBL" id="JACDTY010000002">
    <property type="protein sequence ID" value="MBA1139503.1"/>
    <property type="molecule type" value="Genomic_DNA"/>
</dbReference>
<accession>A0A838B090</accession>
<dbReference type="RefSeq" id="WP_181056212.1">
    <property type="nucleotide sequence ID" value="NZ_JACDTY010000002.1"/>
</dbReference>
<reference evidence="1 2" key="1">
    <citation type="submission" date="2020-07" db="EMBL/GenBank/DDBJ databases">
        <title>Definition of the novel symbiovar canariense within Mesorhizobium novociceri, a new species of genus Mesorhizobium nodulating Cicer canariense in the Caldera de Taburiente National Park (La Palma, Canary Islands).</title>
        <authorList>
            <person name="Leon-Barrios M."/>
            <person name="Perez-Yepez J."/>
            <person name="Flores-Felix J.D."/>
            <person name="Ramirez-Baena M.H."/>
            <person name="Pulido-Suarez L."/>
            <person name="Igual J.M."/>
            <person name="Velazquez E."/>
            <person name="Peix A."/>
        </authorList>
    </citation>
    <scope>NUCLEOTIDE SEQUENCE [LARGE SCALE GENOMIC DNA]</scope>
    <source>
        <strain evidence="1 2">CCANP35</strain>
    </source>
</reference>
<comment type="caution">
    <text evidence="1">The sequence shown here is derived from an EMBL/GenBank/DDBJ whole genome shotgun (WGS) entry which is preliminary data.</text>
</comment>
<protein>
    <submittedName>
        <fullName evidence="1">DUF768 domain-containing protein</fullName>
    </submittedName>
</protein>
<evidence type="ECO:0000313" key="2">
    <source>
        <dbReference type="Proteomes" id="UP000558284"/>
    </source>
</evidence>
<sequence>MSDRDVDFLQGWIHEHLPGELTADKATARTLSTRAALRHCDLDVSEIEEEFGSLEQVIFEALDQHGI</sequence>
<dbReference type="Proteomes" id="UP000558284">
    <property type="component" value="Unassembled WGS sequence"/>
</dbReference>